<accession>A0A511N1X4</accession>
<dbReference type="OrthoDB" id="9798161at2"/>
<organism evidence="2 3">
    <name type="scientific">Deinococcus cellulosilyticus (strain DSM 18568 / NBRC 106333 / KACC 11606 / 5516J-15)</name>
    <dbReference type="NCBI Taxonomy" id="1223518"/>
    <lineage>
        <taxon>Bacteria</taxon>
        <taxon>Thermotogati</taxon>
        <taxon>Deinococcota</taxon>
        <taxon>Deinococci</taxon>
        <taxon>Deinococcales</taxon>
        <taxon>Deinococcaceae</taxon>
        <taxon>Deinococcus</taxon>
    </lineage>
</organism>
<evidence type="ECO:0000313" key="2">
    <source>
        <dbReference type="EMBL" id="GEM46853.1"/>
    </source>
</evidence>
<dbReference type="PANTHER" id="PTHR33360:SF2">
    <property type="entry name" value="TRANSPOSASE FOR INSERTION SEQUENCE ELEMENT IS200"/>
    <property type="match status" value="1"/>
</dbReference>
<dbReference type="Proteomes" id="UP000321306">
    <property type="component" value="Unassembled WGS sequence"/>
</dbReference>
<proteinExistence type="predicted"/>
<dbReference type="RefSeq" id="WP_146884652.1">
    <property type="nucleotide sequence ID" value="NZ_BJXB01000010.1"/>
</dbReference>
<dbReference type="AlphaFoldDB" id="A0A511N1X4"/>
<protein>
    <submittedName>
        <fullName evidence="2">IS200/IS605 family transposase</fullName>
    </submittedName>
</protein>
<gene>
    <name evidence="2" type="ORF">DC3_24880</name>
</gene>
<feature type="domain" description="Transposase IS200-like" evidence="1">
    <location>
        <begin position="11"/>
        <end position="131"/>
    </location>
</feature>
<dbReference type="PANTHER" id="PTHR33360">
    <property type="entry name" value="TRANSPOSASE FOR INSERTION SEQUENCE ELEMENT IS200"/>
    <property type="match status" value="1"/>
</dbReference>
<keyword evidence="3" id="KW-1185">Reference proteome</keyword>
<name>A0A511N1X4_DEIC1</name>
<dbReference type="GO" id="GO:0003677">
    <property type="term" value="F:DNA binding"/>
    <property type="evidence" value="ECO:0007669"/>
    <property type="project" value="InterPro"/>
</dbReference>
<dbReference type="SUPFAM" id="SSF143422">
    <property type="entry name" value="Transposase IS200-like"/>
    <property type="match status" value="1"/>
</dbReference>
<sequence length="138" mass="15853">MRQLKSSSHGVYRLSYHLVLVTKYRFKSINAAMLTDLEIITKELCEKWDCELLEFSGEPDHVHVLFDAPPTVEPAKFINNLKTVTSRLIRKNHAAHLADFYRKPVFWTASYALFTTGGAPLEVIKKYISGQKRPSEEL</sequence>
<dbReference type="GO" id="GO:0006313">
    <property type="term" value="P:DNA transposition"/>
    <property type="evidence" value="ECO:0007669"/>
    <property type="project" value="InterPro"/>
</dbReference>
<dbReference type="Gene3D" id="3.30.70.1290">
    <property type="entry name" value="Transposase IS200-like"/>
    <property type="match status" value="1"/>
</dbReference>
<dbReference type="GO" id="GO:0004803">
    <property type="term" value="F:transposase activity"/>
    <property type="evidence" value="ECO:0007669"/>
    <property type="project" value="InterPro"/>
</dbReference>
<dbReference type="SMART" id="SM01321">
    <property type="entry name" value="Y1_Tnp"/>
    <property type="match status" value="1"/>
</dbReference>
<evidence type="ECO:0000259" key="1">
    <source>
        <dbReference type="SMART" id="SM01321"/>
    </source>
</evidence>
<reference evidence="2 3" key="1">
    <citation type="submission" date="2019-07" db="EMBL/GenBank/DDBJ databases">
        <title>Whole genome shotgun sequence of Deinococcus cellulosilyticus NBRC 106333.</title>
        <authorList>
            <person name="Hosoyama A."/>
            <person name="Uohara A."/>
            <person name="Ohji S."/>
            <person name="Ichikawa N."/>
        </authorList>
    </citation>
    <scope>NUCLEOTIDE SEQUENCE [LARGE SCALE GENOMIC DNA]</scope>
    <source>
        <strain evidence="2 3">NBRC 106333</strain>
    </source>
</reference>
<dbReference type="InterPro" id="IPR036515">
    <property type="entry name" value="Transposase_17_sf"/>
</dbReference>
<dbReference type="NCBIfam" id="NF033573">
    <property type="entry name" value="transpos_IS200"/>
    <property type="match status" value="1"/>
</dbReference>
<dbReference type="Pfam" id="PF01797">
    <property type="entry name" value="Y1_Tnp"/>
    <property type="match status" value="1"/>
</dbReference>
<dbReference type="InterPro" id="IPR002686">
    <property type="entry name" value="Transposase_17"/>
</dbReference>
<dbReference type="EMBL" id="BJXB01000010">
    <property type="protein sequence ID" value="GEM46853.1"/>
    <property type="molecule type" value="Genomic_DNA"/>
</dbReference>
<comment type="caution">
    <text evidence="2">The sequence shown here is derived from an EMBL/GenBank/DDBJ whole genome shotgun (WGS) entry which is preliminary data.</text>
</comment>
<evidence type="ECO:0000313" key="3">
    <source>
        <dbReference type="Proteomes" id="UP000321306"/>
    </source>
</evidence>